<dbReference type="STRING" id="215243.A0A0D2DJ49"/>
<evidence type="ECO:0000256" key="8">
    <source>
        <dbReference type="ARBA" id="ARBA00048428"/>
    </source>
</evidence>
<organism evidence="10 11">
    <name type="scientific">Exophiala oligosperma</name>
    <dbReference type="NCBI Taxonomy" id="215243"/>
    <lineage>
        <taxon>Eukaryota</taxon>
        <taxon>Fungi</taxon>
        <taxon>Dikarya</taxon>
        <taxon>Ascomycota</taxon>
        <taxon>Pezizomycotina</taxon>
        <taxon>Eurotiomycetes</taxon>
        <taxon>Chaetothyriomycetidae</taxon>
        <taxon>Chaetothyriales</taxon>
        <taxon>Herpotrichiellaceae</taxon>
        <taxon>Exophiala</taxon>
    </lineage>
</organism>
<evidence type="ECO:0000256" key="6">
    <source>
        <dbReference type="ARBA" id="ARBA00047941"/>
    </source>
</evidence>
<reference evidence="10 11" key="1">
    <citation type="submission" date="2015-01" db="EMBL/GenBank/DDBJ databases">
        <title>The Genome Sequence of Exophiala oligosperma CBS72588.</title>
        <authorList>
            <consortium name="The Broad Institute Genomics Platform"/>
            <person name="Cuomo C."/>
            <person name="de Hoog S."/>
            <person name="Gorbushina A."/>
            <person name="Stielow B."/>
            <person name="Teixiera M."/>
            <person name="Abouelleil A."/>
            <person name="Chapman S.B."/>
            <person name="Priest M."/>
            <person name="Young S.K."/>
            <person name="Wortman J."/>
            <person name="Nusbaum C."/>
            <person name="Birren B."/>
        </authorList>
    </citation>
    <scope>NUCLEOTIDE SEQUENCE [LARGE SCALE GENOMIC DNA]</scope>
    <source>
        <strain evidence="10 11">CBS 72588</strain>
    </source>
</reference>
<dbReference type="GeneID" id="27358551"/>
<protein>
    <recommendedName>
        <fullName evidence="5">Arsenite methyltransferase</fullName>
        <ecNumber evidence="4">2.1.1.137</ecNumber>
    </recommendedName>
</protein>
<evidence type="ECO:0000256" key="3">
    <source>
        <dbReference type="ARBA" id="ARBA00034487"/>
    </source>
</evidence>
<evidence type="ECO:0000256" key="4">
    <source>
        <dbReference type="ARBA" id="ARBA00034521"/>
    </source>
</evidence>
<comment type="catalytic activity">
    <reaction evidence="8">
        <text>arsenic triglutathione + 3 [thioredoxin]-dithiol + 3 S-adenosyl-L-methionine = trimethylarsine + 3 [thioredoxin]-disulfide + 3 glutathione + 3 S-adenosyl-L-homocysteine + 3 H(+)</text>
        <dbReference type="Rhea" id="RHEA:69432"/>
        <dbReference type="Rhea" id="RHEA-COMP:10698"/>
        <dbReference type="Rhea" id="RHEA-COMP:10700"/>
        <dbReference type="ChEBI" id="CHEBI:15378"/>
        <dbReference type="ChEBI" id="CHEBI:27130"/>
        <dbReference type="ChEBI" id="CHEBI:29950"/>
        <dbReference type="ChEBI" id="CHEBI:50058"/>
        <dbReference type="ChEBI" id="CHEBI:57856"/>
        <dbReference type="ChEBI" id="CHEBI:57925"/>
        <dbReference type="ChEBI" id="CHEBI:59789"/>
        <dbReference type="ChEBI" id="CHEBI:183640"/>
        <dbReference type="EC" id="2.1.1.137"/>
    </reaction>
</comment>
<dbReference type="Proteomes" id="UP000053342">
    <property type="component" value="Unassembled WGS sequence"/>
</dbReference>
<dbReference type="GO" id="GO:0030791">
    <property type="term" value="F:arsenite methyltransferase activity"/>
    <property type="evidence" value="ECO:0007669"/>
    <property type="project" value="UniProtKB-EC"/>
</dbReference>
<name>A0A0D2DJ49_9EURO</name>
<dbReference type="OrthoDB" id="10017101at2759"/>
<comment type="catalytic activity">
    <reaction evidence="7">
        <text>arsenic triglutathione + 2 [thioredoxin]-dithiol + 2 S-adenosyl-L-methionine + H2O = dimethylarsinous acid + 2 [thioredoxin]-disulfide + 3 glutathione + 2 S-adenosyl-L-homocysteine + 2 H(+)</text>
        <dbReference type="Rhea" id="RHEA:69464"/>
        <dbReference type="Rhea" id="RHEA-COMP:10698"/>
        <dbReference type="Rhea" id="RHEA-COMP:10700"/>
        <dbReference type="ChEBI" id="CHEBI:15377"/>
        <dbReference type="ChEBI" id="CHEBI:15378"/>
        <dbReference type="ChEBI" id="CHEBI:23808"/>
        <dbReference type="ChEBI" id="CHEBI:29950"/>
        <dbReference type="ChEBI" id="CHEBI:50058"/>
        <dbReference type="ChEBI" id="CHEBI:57856"/>
        <dbReference type="ChEBI" id="CHEBI:57925"/>
        <dbReference type="ChEBI" id="CHEBI:59789"/>
        <dbReference type="ChEBI" id="CHEBI:183640"/>
        <dbReference type="EC" id="2.1.1.137"/>
    </reaction>
</comment>
<dbReference type="EMBL" id="KN847336">
    <property type="protein sequence ID" value="KIW42988.1"/>
    <property type="molecule type" value="Genomic_DNA"/>
</dbReference>
<evidence type="ECO:0000256" key="5">
    <source>
        <dbReference type="ARBA" id="ARBA00034545"/>
    </source>
</evidence>
<evidence type="ECO:0000256" key="2">
    <source>
        <dbReference type="ARBA" id="ARBA00022691"/>
    </source>
</evidence>
<sequence>MAACIISNCVVNLVSEQEKQLVFNEMFLLLKPRGRVAINDILLKRELPSELKTNMALYVGCIAGASLVKDYEKYVGNAGFREVNAVEEKRVTFAATSRALVATGETRQLVMALICRRWTADKLISIKGLYTLSKHDPDSFWDTALFSLGGKVVLVVTGLEGDFIGFPYLPTALLFELLTFQNENDHRNS</sequence>
<dbReference type="Pfam" id="PF13847">
    <property type="entry name" value="Methyltransf_31"/>
    <property type="match status" value="1"/>
</dbReference>
<gene>
    <name evidence="10" type="ORF">PV06_06477</name>
</gene>
<dbReference type="VEuPathDB" id="FungiDB:PV06_06477"/>
<keyword evidence="2" id="KW-0949">S-adenosyl-L-methionine</keyword>
<evidence type="ECO:0000256" key="1">
    <source>
        <dbReference type="ARBA" id="ARBA00022679"/>
    </source>
</evidence>
<dbReference type="AlphaFoldDB" id="A0A0D2DJ49"/>
<evidence type="ECO:0000313" key="10">
    <source>
        <dbReference type="EMBL" id="KIW42988.1"/>
    </source>
</evidence>
<dbReference type="RefSeq" id="XP_016263204.1">
    <property type="nucleotide sequence ID" value="XM_016407600.1"/>
</dbReference>
<dbReference type="InterPro" id="IPR026669">
    <property type="entry name" value="Arsenite_MeTrfase-like"/>
</dbReference>
<keyword evidence="1" id="KW-0808">Transferase</keyword>
<dbReference type="InterPro" id="IPR029063">
    <property type="entry name" value="SAM-dependent_MTases_sf"/>
</dbReference>
<dbReference type="PANTHER" id="PTHR43675">
    <property type="entry name" value="ARSENITE METHYLTRANSFERASE"/>
    <property type="match status" value="1"/>
</dbReference>
<comment type="similarity">
    <text evidence="3">Belongs to the methyltransferase superfamily. Arsenite methyltransferase family.</text>
</comment>
<comment type="catalytic activity">
    <reaction evidence="6">
        <text>arsenic triglutathione + [thioredoxin]-dithiol + S-adenosyl-L-methionine + 2 H2O = methylarsonous acid + [thioredoxin]-disulfide + 3 glutathione + S-adenosyl-L-homocysteine + H(+)</text>
        <dbReference type="Rhea" id="RHEA:69460"/>
        <dbReference type="Rhea" id="RHEA-COMP:10698"/>
        <dbReference type="Rhea" id="RHEA-COMP:10700"/>
        <dbReference type="ChEBI" id="CHEBI:15377"/>
        <dbReference type="ChEBI" id="CHEBI:15378"/>
        <dbReference type="ChEBI" id="CHEBI:17826"/>
        <dbReference type="ChEBI" id="CHEBI:29950"/>
        <dbReference type="ChEBI" id="CHEBI:50058"/>
        <dbReference type="ChEBI" id="CHEBI:57856"/>
        <dbReference type="ChEBI" id="CHEBI:57925"/>
        <dbReference type="ChEBI" id="CHEBI:59789"/>
        <dbReference type="ChEBI" id="CHEBI:183640"/>
        <dbReference type="EC" id="2.1.1.137"/>
    </reaction>
</comment>
<evidence type="ECO:0000259" key="9">
    <source>
        <dbReference type="Pfam" id="PF13847"/>
    </source>
</evidence>
<proteinExistence type="inferred from homology"/>
<accession>A0A0D2DJ49</accession>
<feature type="domain" description="Methyltransferase" evidence="9">
    <location>
        <begin position="5"/>
        <end position="78"/>
    </location>
</feature>
<dbReference type="Gene3D" id="3.40.50.150">
    <property type="entry name" value="Vaccinia Virus protein VP39"/>
    <property type="match status" value="1"/>
</dbReference>
<keyword evidence="11" id="KW-1185">Reference proteome</keyword>
<dbReference type="HOGENOM" id="CLU_1434459_0_0_1"/>
<evidence type="ECO:0000313" key="11">
    <source>
        <dbReference type="Proteomes" id="UP000053342"/>
    </source>
</evidence>
<evidence type="ECO:0000256" key="7">
    <source>
        <dbReference type="ARBA" id="ARBA00047943"/>
    </source>
</evidence>
<dbReference type="SUPFAM" id="SSF53335">
    <property type="entry name" value="S-adenosyl-L-methionine-dependent methyltransferases"/>
    <property type="match status" value="1"/>
</dbReference>
<dbReference type="InterPro" id="IPR025714">
    <property type="entry name" value="Methyltranfer_dom"/>
</dbReference>
<dbReference type="PANTHER" id="PTHR43675:SF8">
    <property type="entry name" value="ARSENITE METHYLTRANSFERASE"/>
    <property type="match status" value="1"/>
</dbReference>
<dbReference type="EC" id="2.1.1.137" evidence="4"/>